<dbReference type="NCBIfam" id="NF010200">
    <property type="entry name" value="PRK13674.1-1"/>
    <property type="match status" value="1"/>
</dbReference>
<dbReference type="Gene3D" id="3.10.270.10">
    <property type="entry name" value="Urate Oxidase"/>
    <property type="match status" value="1"/>
</dbReference>
<reference evidence="3 4" key="1">
    <citation type="journal article" date="2016" name="Int. J. Syst. Evol. Microbiol.">
        <title>Caldimicrobium thiodismutans sp. nov., a sulfur-disproportionating bacterium isolated from a hot spring, and emended description of the genus Caldimicrobium.</title>
        <authorList>
            <person name="Kojima H."/>
            <person name="Umezawa K."/>
            <person name="Fukui M."/>
        </authorList>
    </citation>
    <scope>NUCLEOTIDE SEQUENCE [LARGE SCALE GENOMIC DNA]</scope>
    <source>
        <strain evidence="3 4">TF1</strain>
    </source>
</reference>
<dbReference type="GO" id="GO:0003934">
    <property type="term" value="F:GTP cyclohydrolase I activity"/>
    <property type="evidence" value="ECO:0007669"/>
    <property type="project" value="UniProtKB-UniRule"/>
</dbReference>
<dbReference type="EMBL" id="AP014945">
    <property type="protein sequence ID" value="BAU23245.1"/>
    <property type="molecule type" value="Genomic_DNA"/>
</dbReference>
<dbReference type="KEGG" id="cthi:THC_0859"/>
<dbReference type="PATRIC" id="fig|1653476.3.peg.891"/>
<keyword evidence="4" id="KW-1185">Reference proteome</keyword>
<feature type="site" description="May be catalytically important" evidence="2">
    <location>
        <position position="147"/>
    </location>
</feature>
<comment type="catalytic activity">
    <reaction evidence="2">
        <text>GTP + H2O = 7,8-dihydroneopterin 3'-triphosphate + formate + H(+)</text>
        <dbReference type="Rhea" id="RHEA:17473"/>
        <dbReference type="ChEBI" id="CHEBI:15377"/>
        <dbReference type="ChEBI" id="CHEBI:15378"/>
        <dbReference type="ChEBI" id="CHEBI:15740"/>
        <dbReference type="ChEBI" id="CHEBI:37565"/>
        <dbReference type="ChEBI" id="CHEBI:58462"/>
        <dbReference type="EC" id="3.5.4.16"/>
    </reaction>
</comment>
<reference evidence="4" key="2">
    <citation type="journal article" date="2016" name="Int. J. Syst. Evol. Microbiol.">
        <title>Caldimicrobium thiodismutans sp. nov., a sulfur-disproportionating bacterium isolated from a hot spring.</title>
        <authorList>
            <person name="Kojima H."/>
            <person name="Umezawa K."/>
            <person name="Fukui M."/>
        </authorList>
    </citation>
    <scope>NUCLEOTIDE SEQUENCE [LARGE SCALE GENOMIC DNA]</scope>
    <source>
        <strain evidence="4">TF1</strain>
    </source>
</reference>
<organism evidence="3 4">
    <name type="scientific">Caldimicrobium thiodismutans</name>
    <dbReference type="NCBI Taxonomy" id="1653476"/>
    <lineage>
        <taxon>Bacteria</taxon>
        <taxon>Pseudomonadati</taxon>
        <taxon>Thermodesulfobacteriota</taxon>
        <taxon>Thermodesulfobacteria</taxon>
        <taxon>Thermodesulfobacteriales</taxon>
        <taxon>Thermodesulfobacteriaceae</taxon>
        <taxon>Caldimicrobium</taxon>
    </lineage>
</organism>
<dbReference type="AlphaFoldDB" id="A0A0U4W2D8"/>
<dbReference type="InterPro" id="IPR022838">
    <property type="entry name" value="GTP_cyclohydrolase_FolE2"/>
</dbReference>
<dbReference type="Proteomes" id="UP000068196">
    <property type="component" value="Chromosome"/>
</dbReference>
<comment type="similarity">
    <text evidence="2">Belongs to the GTP cyclohydrolase IV family.</text>
</comment>
<dbReference type="InterPro" id="IPR003801">
    <property type="entry name" value="GTP_cyclohydrolase_FolE2/MptA"/>
</dbReference>
<protein>
    <recommendedName>
        <fullName evidence="2">GTP cyclohydrolase FolE2</fullName>
        <ecNumber evidence="2">3.5.4.16</ecNumber>
    </recommendedName>
</protein>
<evidence type="ECO:0000313" key="4">
    <source>
        <dbReference type="Proteomes" id="UP000068196"/>
    </source>
</evidence>
<dbReference type="PANTHER" id="PTHR36445">
    <property type="entry name" value="GTP CYCLOHYDROLASE MPTA"/>
    <property type="match status" value="1"/>
</dbReference>
<dbReference type="UniPathway" id="UPA00848">
    <property type="reaction ID" value="UER00151"/>
</dbReference>
<dbReference type="GO" id="GO:0046654">
    <property type="term" value="P:tetrahydrofolate biosynthetic process"/>
    <property type="evidence" value="ECO:0007669"/>
    <property type="project" value="UniProtKB-UniRule"/>
</dbReference>
<evidence type="ECO:0000256" key="1">
    <source>
        <dbReference type="ARBA" id="ARBA00022801"/>
    </source>
</evidence>
<evidence type="ECO:0000256" key="2">
    <source>
        <dbReference type="HAMAP-Rule" id="MF_01527"/>
    </source>
</evidence>
<keyword evidence="1 2" id="KW-0378">Hydrolase</keyword>
<comment type="function">
    <text evidence="2">Converts GTP to 7,8-dihydroneopterin triphosphate.</text>
</comment>
<dbReference type="PANTHER" id="PTHR36445:SF1">
    <property type="entry name" value="GTP CYCLOHYDROLASE MPTA"/>
    <property type="match status" value="1"/>
</dbReference>
<comment type="pathway">
    <text evidence="2">Cofactor biosynthesis; 7,8-dihydroneopterin triphosphate biosynthesis; 7,8-dihydroneopterin triphosphate from GTP: step 1/1.</text>
</comment>
<sequence>MKLPDIQSSPPEEQIPIDKVGIKNLRYPIRVLDRAKGLQATVGEFNLYVDLPSHFKGTHMSRFIEVLNEFKDEIHVRNIEEILRKLKKRLNAKSAHLEVYFPYFLEKKSPVTEISSLMEYQAFMLASLTARKIDLVLGVKVPVMTLCPCSKSVSEYGAHNQRGIITVAVRSKKFIWLEELIEMAESSASSPVYPLLKRPDEKYVTERAYENPKFVEDVVRGLAFKLLENKEIFWFTVEAENMESIHGHNAYACIRYPFENYSSESSISK</sequence>
<dbReference type="OrthoDB" id="9774824at2"/>
<evidence type="ECO:0000313" key="3">
    <source>
        <dbReference type="EMBL" id="BAU23245.1"/>
    </source>
</evidence>
<dbReference type="Pfam" id="PF02649">
    <property type="entry name" value="GCHY-1"/>
    <property type="match status" value="1"/>
</dbReference>
<dbReference type="HAMAP" id="MF_01527_B">
    <property type="entry name" value="GTP_cyclohydrol_B"/>
    <property type="match status" value="1"/>
</dbReference>
<name>A0A0U4W2D8_9BACT</name>
<dbReference type="STRING" id="1653476.THC_0859"/>
<gene>
    <name evidence="2" type="primary">folE2</name>
    <name evidence="3" type="ORF">THC_0859</name>
</gene>
<dbReference type="EC" id="3.5.4.16" evidence="2"/>
<proteinExistence type="inferred from homology"/>
<accession>A0A0U4W2D8</accession>